<dbReference type="Pfam" id="PF13663">
    <property type="entry name" value="DUF4148"/>
    <property type="match status" value="1"/>
</dbReference>
<name>A0A0P0REI5_9BURK</name>
<feature type="region of interest" description="Disordered" evidence="1">
    <location>
        <begin position="55"/>
        <end position="103"/>
    </location>
</feature>
<protein>
    <recommendedName>
        <fullName evidence="5">DUF4148 domain-containing protein</fullName>
    </recommendedName>
</protein>
<evidence type="ECO:0008006" key="5">
    <source>
        <dbReference type="Google" id="ProtNLM"/>
    </source>
</evidence>
<dbReference type="KEGG" id="bcai:K788_0003015"/>
<sequence length="103" mass="10570">MFSEVIMKSLLSAVVVASALIVPAAAFAQQANGPVTRAQVQAELVAAQQNGSLDQNDVAYPTAKPQFGATSGSTEVGGVTAGTSQSGKRPSVEQRIFSTFRGN</sequence>
<accession>A0A0P0REI5</accession>
<dbReference type="InterPro" id="IPR025421">
    <property type="entry name" value="DUF4148"/>
</dbReference>
<keyword evidence="2" id="KW-0732">Signal</keyword>
<gene>
    <name evidence="3" type="ORF">K788_0003015</name>
</gene>
<feature type="chain" id="PRO_5006054208" description="DUF4148 domain-containing protein" evidence="2">
    <location>
        <begin position="29"/>
        <end position="103"/>
    </location>
</feature>
<evidence type="ECO:0000313" key="3">
    <source>
        <dbReference type="EMBL" id="ALL66771.1"/>
    </source>
</evidence>
<organism evidence="3 4">
    <name type="scientific">Paraburkholderia caribensis MBA4</name>
    <dbReference type="NCBI Taxonomy" id="1323664"/>
    <lineage>
        <taxon>Bacteria</taxon>
        <taxon>Pseudomonadati</taxon>
        <taxon>Pseudomonadota</taxon>
        <taxon>Betaproteobacteria</taxon>
        <taxon>Burkholderiales</taxon>
        <taxon>Burkholderiaceae</taxon>
        <taxon>Paraburkholderia</taxon>
    </lineage>
</organism>
<evidence type="ECO:0000256" key="2">
    <source>
        <dbReference type="SAM" id="SignalP"/>
    </source>
</evidence>
<proteinExistence type="predicted"/>
<dbReference type="AlphaFoldDB" id="A0A0P0REI5"/>
<reference evidence="3 4" key="1">
    <citation type="journal article" date="2014" name="Genome Announc.">
        <title>Draft Genome Sequence of the Haloacid-Degrading Burkholderia caribensis Strain MBA4.</title>
        <authorList>
            <person name="Pan Y."/>
            <person name="Kong K.F."/>
            <person name="Tsang J.S."/>
        </authorList>
    </citation>
    <scope>NUCLEOTIDE SEQUENCE [LARGE SCALE GENOMIC DNA]</scope>
    <source>
        <strain evidence="3 4">MBA4</strain>
    </source>
</reference>
<dbReference type="EMBL" id="CP012747">
    <property type="protein sequence ID" value="ALL66771.1"/>
    <property type="molecule type" value="Genomic_DNA"/>
</dbReference>
<feature type="signal peptide" evidence="2">
    <location>
        <begin position="1"/>
        <end position="28"/>
    </location>
</feature>
<evidence type="ECO:0000256" key="1">
    <source>
        <dbReference type="SAM" id="MobiDB-lite"/>
    </source>
</evidence>
<dbReference type="Proteomes" id="UP000019146">
    <property type="component" value="Chromosome 2"/>
</dbReference>
<evidence type="ECO:0000313" key="4">
    <source>
        <dbReference type="Proteomes" id="UP000019146"/>
    </source>
</evidence>